<dbReference type="Proteomes" id="UP000030671">
    <property type="component" value="Unassembled WGS sequence"/>
</dbReference>
<keyword evidence="2" id="KW-1185">Reference proteome</keyword>
<proteinExistence type="predicted"/>
<protein>
    <submittedName>
        <fullName evidence="1">Uncharacterized protein</fullName>
    </submittedName>
</protein>
<dbReference type="EMBL" id="KI925466">
    <property type="protein sequence ID" value="ETW75116.1"/>
    <property type="molecule type" value="Genomic_DNA"/>
</dbReference>
<dbReference type="InParanoid" id="W4JQF2"/>
<reference evidence="1 2" key="1">
    <citation type="journal article" date="2012" name="New Phytol.">
        <title>Insight into trade-off between wood decay and parasitism from the genome of a fungal forest pathogen.</title>
        <authorList>
            <person name="Olson A."/>
            <person name="Aerts A."/>
            <person name="Asiegbu F."/>
            <person name="Belbahri L."/>
            <person name="Bouzid O."/>
            <person name="Broberg A."/>
            <person name="Canback B."/>
            <person name="Coutinho P.M."/>
            <person name="Cullen D."/>
            <person name="Dalman K."/>
            <person name="Deflorio G."/>
            <person name="van Diepen L.T."/>
            <person name="Dunand C."/>
            <person name="Duplessis S."/>
            <person name="Durling M."/>
            <person name="Gonthier P."/>
            <person name="Grimwood J."/>
            <person name="Fossdal C.G."/>
            <person name="Hansson D."/>
            <person name="Henrissat B."/>
            <person name="Hietala A."/>
            <person name="Himmelstrand K."/>
            <person name="Hoffmeister D."/>
            <person name="Hogberg N."/>
            <person name="James T.Y."/>
            <person name="Karlsson M."/>
            <person name="Kohler A."/>
            <person name="Kues U."/>
            <person name="Lee Y.H."/>
            <person name="Lin Y.C."/>
            <person name="Lind M."/>
            <person name="Lindquist E."/>
            <person name="Lombard V."/>
            <person name="Lucas S."/>
            <person name="Lunden K."/>
            <person name="Morin E."/>
            <person name="Murat C."/>
            <person name="Park J."/>
            <person name="Raffaello T."/>
            <person name="Rouze P."/>
            <person name="Salamov A."/>
            <person name="Schmutz J."/>
            <person name="Solheim H."/>
            <person name="Stahlberg J."/>
            <person name="Velez H."/>
            <person name="de Vries R.P."/>
            <person name="Wiebenga A."/>
            <person name="Woodward S."/>
            <person name="Yakovlev I."/>
            <person name="Garbelotto M."/>
            <person name="Martin F."/>
            <person name="Grigoriev I.V."/>
            <person name="Stenlid J."/>
        </authorList>
    </citation>
    <scope>NUCLEOTIDE SEQUENCE [LARGE SCALE GENOMIC DNA]</scope>
    <source>
        <strain evidence="1 2">TC 32-1</strain>
    </source>
</reference>
<gene>
    <name evidence="1" type="ORF">HETIRDRAFT_164726</name>
</gene>
<dbReference type="KEGG" id="hir:HETIRDRAFT_164726"/>
<dbReference type="AlphaFoldDB" id="W4JQF2"/>
<dbReference type="GeneID" id="20667933"/>
<dbReference type="RefSeq" id="XP_009552568.1">
    <property type="nucleotide sequence ID" value="XM_009554273.1"/>
</dbReference>
<accession>W4JQF2</accession>
<organism evidence="1 2">
    <name type="scientific">Heterobasidion irregulare (strain TC 32-1)</name>
    <dbReference type="NCBI Taxonomy" id="747525"/>
    <lineage>
        <taxon>Eukaryota</taxon>
        <taxon>Fungi</taxon>
        <taxon>Dikarya</taxon>
        <taxon>Basidiomycota</taxon>
        <taxon>Agaricomycotina</taxon>
        <taxon>Agaricomycetes</taxon>
        <taxon>Russulales</taxon>
        <taxon>Bondarzewiaceae</taxon>
        <taxon>Heterobasidion</taxon>
        <taxon>Heterobasidion annosum species complex</taxon>
    </lineage>
</organism>
<evidence type="ECO:0000313" key="1">
    <source>
        <dbReference type="EMBL" id="ETW75116.1"/>
    </source>
</evidence>
<evidence type="ECO:0000313" key="2">
    <source>
        <dbReference type="Proteomes" id="UP000030671"/>
    </source>
</evidence>
<dbReference type="HOGENOM" id="CLU_3106646_0_0_1"/>
<sequence>MLPRGVRHFGEAGTPVERAERCGRVCAFANSAVTQKDKVLLVSAILMLIER</sequence>
<name>W4JQF2_HETIT</name>